<comment type="caution">
    <text evidence="1">The sequence shown here is derived from an EMBL/GenBank/DDBJ whole genome shotgun (WGS) entry which is preliminary data.</text>
</comment>
<proteinExistence type="predicted"/>
<protein>
    <submittedName>
        <fullName evidence="1">Uncharacterized protein</fullName>
    </submittedName>
</protein>
<dbReference type="EMBL" id="WPOC01000008">
    <property type="protein sequence ID" value="MVN14988.1"/>
    <property type="molecule type" value="Genomic_DNA"/>
</dbReference>
<organism evidence="1 2">
    <name type="scientific">Gordonibacter urolithinfaciens</name>
    <dbReference type="NCBI Taxonomy" id="1335613"/>
    <lineage>
        <taxon>Bacteria</taxon>
        <taxon>Bacillati</taxon>
        <taxon>Actinomycetota</taxon>
        <taxon>Coriobacteriia</taxon>
        <taxon>Eggerthellales</taxon>
        <taxon>Eggerthellaceae</taxon>
        <taxon>Gordonibacter</taxon>
    </lineage>
</organism>
<name>A0A6N8IGM8_9ACTN</name>
<gene>
    <name evidence="1" type="ORF">GO738_06410</name>
</gene>
<dbReference type="RefSeq" id="WP_157005056.1">
    <property type="nucleotide sequence ID" value="NZ_DBEZYS010000012.1"/>
</dbReference>
<dbReference type="Proteomes" id="UP000468327">
    <property type="component" value="Unassembled WGS sequence"/>
</dbReference>
<evidence type="ECO:0000313" key="2">
    <source>
        <dbReference type="Proteomes" id="UP000468327"/>
    </source>
</evidence>
<dbReference type="AlphaFoldDB" id="A0A6N8IGM8"/>
<evidence type="ECO:0000313" key="1">
    <source>
        <dbReference type="EMBL" id="MVN14988.1"/>
    </source>
</evidence>
<accession>A0A6N8IGM8</accession>
<sequence>MNCECCGASIKDARYDYAVEITKYDHATELYAEDEMLVICRRCYGHVASALGVERPEENGDRQ</sequence>
<reference evidence="1 2" key="1">
    <citation type="submission" date="2019-11" db="EMBL/GenBank/DDBJ databases">
        <title>Whole genome shotgun sequencing (WGS) data from Adlercreutzia equolifaciens ResAG-91, Eggerthella lenta MRI-F36, MRI-F37, MRI-F40, ResAG-49, ResAG-88, ResAG-121, ResAG-145, and Gordonibacter sp. ResAG-5, ResAG-26, ResAG-43, ResAG-50, ResAG-59.</title>
        <authorList>
            <person name="Stoll D.A."/>
            <person name="Danylec N."/>
            <person name="Franz C.M.A.P."/>
            <person name="Huch M."/>
        </authorList>
    </citation>
    <scope>NUCLEOTIDE SEQUENCE [LARGE SCALE GENOMIC DNA]</scope>
    <source>
        <strain evidence="1 2">ResAG-59</strain>
    </source>
</reference>
<keyword evidence="2" id="KW-1185">Reference proteome</keyword>